<evidence type="ECO:0000313" key="1">
    <source>
        <dbReference type="EMBL" id="SUZ74394.1"/>
    </source>
</evidence>
<name>A0A381Q6A5_9ZZZZ</name>
<dbReference type="Pfam" id="PF07586">
    <property type="entry name" value="HXXSHH"/>
    <property type="match status" value="1"/>
</dbReference>
<protein>
    <recommendedName>
        <fullName evidence="2">DUF1552 domain-containing protein</fullName>
    </recommendedName>
</protein>
<proteinExistence type="predicted"/>
<gene>
    <name evidence="1" type="ORF">METZ01_LOCUS27248</name>
</gene>
<reference evidence="1" key="1">
    <citation type="submission" date="2018-05" db="EMBL/GenBank/DDBJ databases">
        <authorList>
            <person name="Lanie J.A."/>
            <person name="Ng W.-L."/>
            <person name="Kazmierczak K.M."/>
            <person name="Andrzejewski T.M."/>
            <person name="Davidsen T.M."/>
            <person name="Wayne K.J."/>
            <person name="Tettelin H."/>
            <person name="Glass J.I."/>
            <person name="Rusch D."/>
            <person name="Podicherti R."/>
            <person name="Tsui H.-C.T."/>
            <person name="Winkler M.E."/>
        </authorList>
    </citation>
    <scope>NUCLEOTIDE SEQUENCE</scope>
</reference>
<accession>A0A381Q6A5</accession>
<sequence>MARRTVLRGLGATLALPLLDGMVPALTALGQTAAKPVRRFGVVYLPNGVVIDQWTPALDGTRYALSPILQSLAPFRDRLVVLSGLSQNTNGLTARSGAVHGRCATKFLTGAIPRPFGQEGNDFLADISIDQLLARELGQDTQLGSLELSLESGDKGAGTCDGGYSCTYSHTITWRGPTTPLPMEHNPRVVFERLFGDGGTTDPAARRARLATNRSLLDSVTEKVTALRLGLGPSDAAKLDEYIDAVRDVERRIQAAEARSNQVLPVINQPAGVPSTFAEHARLMFDLQVLAYQSDLTRVITFMVGREFSSRTYPEIGAPGGHHPLSHEHSAASREQLIKINVHHTEQFAYYLDRLQSTPDGDGSLLDHVMLYYGAGMAEGDHQPWNLPLVLAGGGTGQLTGGRHIRYAEEASGASAYSSVEGGTPLANLHLTVLEKLGIRLDGIHDSTGRLEL</sequence>
<dbReference type="EMBL" id="UINC01001209">
    <property type="protein sequence ID" value="SUZ74394.1"/>
    <property type="molecule type" value="Genomic_DNA"/>
</dbReference>
<organism evidence="1">
    <name type="scientific">marine metagenome</name>
    <dbReference type="NCBI Taxonomy" id="408172"/>
    <lineage>
        <taxon>unclassified sequences</taxon>
        <taxon>metagenomes</taxon>
        <taxon>ecological metagenomes</taxon>
    </lineage>
</organism>
<dbReference type="AlphaFoldDB" id="A0A381Q6A5"/>
<evidence type="ECO:0008006" key="2">
    <source>
        <dbReference type="Google" id="ProtNLM"/>
    </source>
</evidence>
<dbReference type="InterPro" id="IPR011447">
    <property type="entry name" value="DUF1552"/>
</dbReference>